<dbReference type="Pfam" id="PF00830">
    <property type="entry name" value="Ribosomal_L28"/>
    <property type="match status" value="1"/>
</dbReference>
<comment type="similarity">
    <text evidence="1">Belongs to the bacterial ribosomal protein bL28 family.</text>
</comment>
<dbReference type="InterPro" id="IPR037147">
    <property type="entry name" value="Ribosomal_bL28_sf"/>
</dbReference>
<keyword evidence="2" id="KW-0689">Ribosomal protein</keyword>
<protein>
    <recommendedName>
        <fullName evidence="4">Large ribosomal subunit protein bL28m</fullName>
    </recommendedName>
</protein>
<name>A0A6A7BUC4_9PEZI</name>
<dbReference type="GO" id="GO:0005762">
    <property type="term" value="C:mitochondrial large ribosomal subunit"/>
    <property type="evidence" value="ECO:0007669"/>
    <property type="project" value="TreeGrafter"/>
</dbReference>
<evidence type="ECO:0000256" key="3">
    <source>
        <dbReference type="ARBA" id="ARBA00023274"/>
    </source>
</evidence>
<evidence type="ECO:0000313" key="7">
    <source>
        <dbReference type="EMBL" id="KAF2858329.1"/>
    </source>
</evidence>
<dbReference type="GO" id="GO:0003735">
    <property type="term" value="F:structural constituent of ribosome"/>
    <property type="evidence" value="ECO:0007669"/>
    <property type="project" value="InterPro"/>
</dbReference>
<dbReference type="Gene3D" id="2.30.170.40">
    <property type="entry name" value="Ribosomal protein L28/L24"/>
    <property type="match status" value="1"/>
</dbReference>
<keyword evidence="8" id="KW-1185">Reference proteome</keyword>
<keyword evidence="3" id="KW-0687">Ribonucleoprotein</keyword>
<organism evidence="7 8">
    <name type="scientific">Piedraia hortae CBS 480.64</name>
    <dbReference type="NCBI Taxonomy" id="1314780"/>
    <lineage>
        <taxon>Eukaryota</taxon>
        <taxon>Fungi</taxon>
        <taxon>Dikarya</taxon>
        <taxon>Ascomycota</taxon>
        <taxon>Pezizomycotina</taxon>
        <taxon>Dothideomycetes</taxon>
        <taxon>Dothideomycetidae</taxon>
        <taxon>Capnodiales</taxon>
        <taxon>Piedraiaceae</taxon>
        <taxon>Piedraia</taxon>
    </lineage>
</organism>
<comment type="function">
    <text evidence="5">Component of the mitochondrial ribosome (mitoribosome), a dedicated translation machinery responsible for the synthesis of mitochondrial genome-encoded proteins, including at least some of the essential transmembrane subunits of the mitochondrial respiratory chain. The mitoribosomes are attached to the mitochondrial inner membrane and translation products are cotranslationally integrated into the membrane.</text>
</comment>
<evidence type="ECO:0000256" key="6">
    <source>
        <dbReference type="SAM" id="MobiDB-lite"/>
    </source>
</evidence>
<dbReference type="FunFam" id="2.30.170.40:FF:000003">
    <property type="entry name" value="54S ribosomal protein L24"/>
    <property type="match status" value="1"/>
</dbReference>
<evidence type="ECO:0000256" key="1">
    <source>
        <dbReference type="ARBA" id="ARBA00008760"/>
    </source>
</evidence>
<dbReference type="Proteomes" id="UP000799421">
    <property type="component" value="Unassembled WGS sequence"/>
</dbReference>
<dbReference type="EMBL" id="MU006012">
    <property type="protein sequence ID" value="KAF2858329.1"/>
    <property type="molecule type" value="Genomic_DNA"/>
</dbReference>
<dbReference type="PANTHER" id="PTHR13528">
    <property type="entry name" value="39S RIBOSOMAL PROTEIN L28, MITOCHONDRIAL"/>
    <property type="match status" value="1"/>
</dbReference>
<accession>A0A6A7BUC4</accession>
<dbReference type="InterPro" id="IPR034704">
    <property type="entry name" value="Ribosomal_bL28/bL31-like_sf"/>
</dbReference>
<feature type="compositionally biased region" description="Basic and acidic residues" evidence="6">
    <location>
        <begin position="264"/>
        <end position="274"/>
    </location>
</feature>
<evidence type="ECO:0000313" key="8">
    <source>
        <dbReference type="Proteomes" id="UP000799421"/>
    </source>
</evidence>
<feature type="compositionally biased region" description="Basic residues" evidence="6">
    <location>
        <begin position="275"/>
        <end position="284"/>
    </location>
</feature>
<reference evidence="7" key="1">
    <citation type="journal article" date="2020" name="Stud. Mycol.">
        <title>101 Dothideomycetes genomes: a test case for predicting lifestyles and emergence of pathogens.</title>
        <authorList>
            <person name="Haridas S."/>
            <person name="Albert R."/>
            <person name="Binder M."/>
            <person name="Bloem J."/>
            <person name="Labutti K."/>
            <person name="Salamov A."/>
            <person name="Andreopoulos B."/>
            <person name="Baker S."/>
            <person name="Barry K."/>
            <person name="Bills G."/>
            <person name="Bluhm B."/>
            <person name="Cannon C."/>
            <person name="Castanera R."/>
            <person name="Culley D."/>
            <person name="Daum C."/>
            <person name="Ezra D."/>
            <person name="Gonzalez J."/>
            <person name="Henrissat B."/>
            <person name="Kuo A."/>
            <person name="Liang C."/>
            <person name="Lipzen A."/>
            <person name="Lutzoni F."/>
            <person name="Magnuson J."/>
            <person name="Mondo S."/>
            <person name="Nolan M."/>
            <person name="Ohm R."/>
            <person name="Pangilinan J."/>
            <person name="Park H.-J."/>
            <person name="Ramirez L."/>
            <person name="Alfaro M."/>
            <person name="Sun H."/>
            <person name="Tritt A."/>
            <person name="Yoshinaga Y."/>
            <person name="Zwiers L.-H."/>
            <person name="Turgeon B."/>
            <person name="Goodwin S."/>
            <person name="Spatafora J."/>
            <person name="Crous P."/>
            <person name="Grigoriev I."/>
        </authorList>
    </citation>
    <scope>NUCLEOTIDE SEQUENCE</scope>
    <source>
        <strain evidence="7">CBS 480.64</strain>
    </source>
</reference>
<feature type="region of interest" description="Disordered" evidence="6">
    <location>
        <begin position="264"/>
        <end position="284"/>
    </location>
</feature>
<dbReference type="OrthoDB" id="361870at2759"/>
<dbReference type="SUPFAM" id="SSF143800">
    <property type="entry name" value="L28p-like"/>
    <property type="match status" value="1"/>
</dbReference>
<evidence type="ECO:0000256" key="5">
    <source>
        <dbReference type="ARBA" id="ARBA00037226"/>
    </source>
</evidence>
<dbReference type="PANTHER" id="PTHR13528:SF2">
    <property type="entry name" value="LARGE RIBOSOMAL SUBUNIT PROTEIN BL28M"/>
    <property type="match status" value="1"/>
</dbReference>
<proteinExistence type="inferred from homology"/>
<dbReference type="AlphaFoldDB" id="A0A6A7BUC4"/>
<gene>
    <name evidence="7" type="ORF">K470DRAFT_259920</name>
</gene>
<sequence length="284" mass="33193">MLFVRPLFRVRGIHPLRSFSTSKLLFQKTFPTADVVADAIPPYPYPTQWYKQSSRGLYAGQTIKFGNNVSGKFKYKTRRAWRPNVFSKRLWSRGLNCHVRVKCSVKALRTIEKNGGLDEYLLGIKEGRVKALGEMGWLLRWAILRTEGVRRKFEIERRGLGLPDKRDVGGEGVKVRVARGRYLVLTKDGWRRVRPKREAAAPSVEVFEEVFREKMAKRQDAIRIEMEGLKGNETERMRLEKMLLTPKEEKEALRLAKREWRKRVVEKEQQQENQKHRKGGLQSV</sequence>
<dbReference type="InterPro" id="IPR026569">
    <property type="entry name" value="Ribosomal_bL28"/>
</dbReference>
<evidence type="ECO:0000256" key="2">
    <source>
        <dbReference type="ARBA" id="ARBA00022980"/>
    </source>
</evidence>
<evidence type="ECO:0000256" key="4">
    <source>
        <dbReference type="ARBA" id="ARBA00035269"/>
    </source>
</evidence>